<comment type="caution">
    <text evidence="4">The sequence shown here is derived from an EMBL/GenBank/DDBJ whole genome shotgun (WGS) entry which is preliminary data.</text>
</comment>
<proteinExistence type="inferred from homology"/>
<feature type="domain" description="ABC1 atypical kinase-like" evidence="3">
    <location>
        <begin position="222"/>
        <end position="468"/>
    </location>
</feature>
<sequence length="867" mass="94585">MRTLTHTLLICAIMCGAFQPSYVLHSSPTIRLVNNNNRVGMKTRAPAELARRRSTFMSPLYAIEEPKEEIGMRKSIENTAAASAAAIATAAVNSAVSMRTLSAPSLSKSYVSLDATNATLDTDGLPTVYDKDLIEQYWSSNRNALNGRWAEFVKLSVPFLTRLTTLFITEGAENMGKHVGSLAKQARIILQELGPTFVKAGQMMSVRPDVLPDEALVELAILQDEVEGFETSVAIAQIESELGGELGEFFEEISEEPVAAASLAQVYRAKLRTGETVAVKIQRPNVLSQVSKDLYVLRRAAEVYQGLIDRFAPQQRTDYVALLNEFAVGFYTELDFVNEGRNQERLRNLLLDEKVQGIMVPRVYEQYSTRRILVTEWVDGVKLSTCSENEIAEYTPIAQEAFLVQLLQVGFFHADPHPGNILKLDKVGENGEKIALIDCGLMASIKPEDREIMVSAIIHLANKDFPQLVTDFINLKILPDDCDRAKVVPLMDKALSPYIMGGGAKTYERELRKTYGMDEEGLGGSVGGFQAMTQDALMVLNDIPFSIPAYFAILGRAIVTLEGVALTGNPEYGIIMESYPFIARKLMKEDTPLLQRSLQELLYGDKSGGGVKFSRLIALINSAGGNTADSKEGMIDLDAKFSDGFGLKEGLKFVMGEGGANLRGLLRDEAITVGDLVFRNIIRKQFGEAGRLGPNLPAAISLFLPKPPAINDLTLPFVLPGFTVKLLKVSDFVDAIAPPLSREEELYALSLGDVVGESAPELEQMFRGEGSLGLSSAGIVFDLVREGGLAKAIDVGTVDSELIESIVLSSEGVINSVGGGSRGVREFFDDGVSLLDDHEKKVYDGWVRDLVGEIVKRVETRASSLAA</sequence>
<evidence type="ECO:0000256" key="2">
    <source>
        <dbReference type="SAM" id="SignalP"/>
    </source>
</evidence>
<keyword evidence="2" id="KW-0732">Signal</keyword>
<dbReference type="InterPro" id="IPR004147">
    <property type="entry name" value="ABC1_dom"/>
</dbReference>
<dbReference type="Proteomes" id="UP001165085">
    <property type="component" value="Unassembled WGS sequence"/>
</dbReference>
<dbReference type="PANTHER" id="PTHR10566">
    <property type="entry name" value="CHAPERONE-ACTIVITY OF BC1 COMPLEX CABC1 -RELATED"/>
    <property type="match status" value="1"/>
</dbReference>
<dbReference type="InterPro" id="IPR050154">
    <property type="entry name" value="UbiB_kinase"/>
</dbReference>
<feature type="chain" id="PRO_5040770734" description="ABC1 atypical kinase-like domain-containing protein" evidence="2">
    <location>
        <begin position="24"/>
        <end position="867"/>
    </location>
</feature>
<gene>
    <name evidence="4" type="ORF">TrST_g11880</name>
</gene>
<protein>
    <recommendedName>
        <fullName evidence="3">ABC1 atypical kinase-like domain-containing protein</fullName>
    </recommendedName>
</protein>
<dbReference type="AlphaFoldDB" id="A0A9W7EQT0"/>
<dbReference type="InterPro" id="IPR011009">
    <property type="entry name" value="Kinase-like_dom_sf"/>
</dbReference>
<dbReference type="CDD" id="cd05121">
    <property type="entry name" value="ABC1_ADCK3-like"/>
    <property type="match status" value="1"/>
</dbReference>
<name>A0A9W7EQT0_9STRA</name>
<keyword evidence="5" id="KW-1185">Reference proteome</keyword>
<feature type="signal peptide" evidence="2">
    <location>
        <begin position="1"/>
        <end position="23"/>
    </location>
</feature>
<accession>A0A9W7EQT0</accession>
<dbReference type="Pfam" id="PF03109">
    <property type="entry name" value="ABC1"/>
    <property type="match status" value="1"/>
</dbReference>
<dbReference type="PANTHER" id="PTHR10566:SF121">
    <property type="entry name" value="PROTEIN KINASE DOMAIN-CONTAINING PROTEIN"/>
    <property type="match status" value="1"/>
</dbReference>
<dbReference type="SUPFAM" id="SSF56112">
    <property type="entry name" value="Protein kinase-like (PK-like)"/>
    <property type="match status" value="1"/>
</dbReference>
<evidence type="ECO:0000259" key="3">
    <source>
        <dbReference type="Pfam" id="PF03109"/>
    </source>
</evidence>
<dbReference type="EMBL" id="BRXY01000327">
    <property type="protein sequence ID" value="GMH87377.1"/>
    <property type="molecule type" value="Genomic_DNA"/>
</dbReference>
<evidence type="ECO:0000313" key="4">
    <source>
        <dbReference type="EMBL" id="GMH87377.1"/>
    </source>
</evidence>
<dbReference type="OrthoDB" id="427480at2759"/>
<organism evidence="4 5">
    <name type="scientific">Triparma strigata</name>
    <dbReference type="NCBI Taxonomy" id="1606541"/>
    <lineage>
        <taxon>Eukaryota</taxon>
        <taxon>Sar</taxon>
        <taxon>Stramenopiles</taxon>
        <taxon>Ochrophyta</taxon>
        <taxon>Bolidophyceae</taxon>
        <taxon>Parmales</taxon>
        <taxon>Triparmaceae</taxon>
        <taxon>Triparma</taxon>
    </lineage>
</organism>
<evidence type="ECO:0000256" key="1">
    <source>
        <dbReference type="ARBA" id="ARBA00009670"/>
    </source>
</evidence>
<reference evidence="5" key="1">
    <citation type="journal article" date="2023" name="Commun. Biol.">
        <title>Genome analysis of Parmales, the sister group of diatoms, reveals the evolutionary specialization of diatoms from phago-mixotrophs to photoautotrophs.</title>
        <authorList>
            <person name="Ban H."/>
            <person name="Sato S."/>
            <person name="Yoshikawa S."/>
            <person name="Yamada K."/>
            <person name="Nakamura Y."/>
            <person name="Ichinomiya M."/>
            <person name="Sato N."/>
            <person name="Blanc-Mathieu R."/>
            <person name="Endo H."/>
            <person name="Kuwata A."/>
            <person name="Ogata H."/>
        </authorList>
    </citation>
    <scope>NUCLEOTIDE SEQUENCE [LARGE SCALE GENOMIC DNA]</scope>
    <source>
        <strain evidence="5">NIES 3701</strain>
    </source>
</reference>
<comment type="similarity">
    <text evidence="1">Belongs to the protein kinase superfamily. ADCK protein kinase family.</text>
</comment>
<evidence type="ECO:0000313" key="5">
    <source>
        <dbReference type="Proteomes" id="UP001165085"/>
    </source>
</evidence>